<evidence type="ECO:0000256" key="2">
    <source>
        <dbReference type="ARBA" id="ARBA00022691"/>
    </source>
</evidence>
<evidence type="ECO:0000256" key="4">
    <source>
        <dbReference type="ARBA" id="ARBA00023004"/>
    </source>
</evidence>
<sequence length="327" mass="37267">MKKALFQKPLSDKRVKCLLCPHECELNNGEYGLCLGRVNHNGILYAENYQRAVTIAIDPIEKKPLFHFLPGSEILSTATYGCNMKCPFCQNYDISQFKIPTKDITPAELVDMAVKRGIPSIAFTYNEPTIWYEMIYDTAKYAKEKDINIVLVTNGLINKRPLATLTKYIDAMNIDLKSFNKTTYNNILHGDLDTVLHTIKYSFSQGIHVEVTNLIVTGLNDTEEEINKLIDWVASVSPDIPLHFSKYFPNFNFDNPPTSPEILDYAYRKAIEKLNFVYTGNVIGGHENTYCSKCGELLIERNYYSVKSYKLKNGKCPKCGQKIYGIF</sequence>
<protein>
    <submittedName>
        <fullName evidence="8">AmmeMemoRadiSam system radical SAM enzyme</fullName>
    </submittedName>
</protein>
<dbReference type="InterPro" id="IPR016431">
    <property type="entry name" value="Pyrv-formate_lyase-activ_prd"/>
</dbReference>
<dbReference type="Proteomes" id="UP000282321">
    <property type="component" value="Unassembled WGS sequence"/>
</dbReference>
<dbReference type="AlphaFoldDB" id="A0A660SCJ0"/>
<evidence type="ECO:0000313" key="8">
    <source>
        <dbReference type="EMBL" id="RKX67691.1"/>
    </source>
</evidence>
<dbReference type="PANTHER" id="PTHR30352:SF5">
    <property type="entry name" value="PYRUVATE FORMATE-LYASE 1-ACTIVATING ENZYME"/>
    <property type="match status" value="1"/>
</dbReference>
<evidence type="ECO:0000256" key="1">
    <source>
        <dbReference type="ARBA" id="ARBA00022485"/>
    </source>
</evidence>
<dbReference type="InterPro" id="IPR007197">
    <property type="entry name" value="rSAM"/>
</dbReference>
<feature type="binding site" evidence="6">
    <location>
        <position position="86"/>
    </location>
    <ligand>
        <name>[4Fe-4S] cluster</name>
        <dbReference type="ChEBI" id="CHEBI:49883"/>
        <note>4Fe-4S-S-AdoMet</note>
    </ligand>
</feature>
<feature type="binding site" evidence="6">
    <location>
        <position position="82"/>
    </location>
    <ligand>
        <name>[4Fe-4S] cluster</name>
        <dbReference type="ChEBI" id="CHEBI:49883"/>
        <note>4Fe-4S-S-AdoMet</note>
    </ligand>
</feature>
<dbReference type="NCBIfam" id="TIGR04337">
    <property type="entry name" value="AmmeMemoSam_rS"/>
    <property type="match status" value="1"/>
</dbReference>
<comment type="cofactor">
    <cofactor evidence="6">
        <name>[4Fe-4S] cluster</name>
        <dbReference type="ChEBI" id="CHEBI:49883"/>
    </cofactor>
    <text evidence="6">Binds 1 [4Fe-4S] cluster. The cluster is coordinated with 3 cysteines and an exchangeable S-adenosyl-L-methionine.</text>
</comment>
<dbReference type="SUPFAM" id="SSF102114">
    <property type="entry name" value="Radical SAM enzymes"/>
    <property type="match status" value="1"/>
</dbReference>
<evidence type="ECO:0000256" key="5">
    <source>
        <dbReference type="ARBA" id="ARBA00023014"/>
    </source>
</evidence>
<dbReference type="GO" id="GO:0003824">
    <property type="term" value="F:catalytic activity"/>
    <property type="evidence" value="ECO:0007669"/>
    <property type="project" value="InterPro"/>
</dbReference>
<dbReference type="PIRSF" id="PIRSF004869">
    <property type="entry name" value="PflX_prd"/>
    <property type="match status" value="1"/>
</dbReference>
<feature type="binding site" evidence="6">
    <location>
        <position position="89"/>
    </location>
    <ligand>
        <name>[4Fe-4S] cluster</name>
        <dbReference type="ChEBI" id="CHEBI:49883"/>
        <note>4Fe-4S-S-AdoMet</note>
    </ligand>
</feature>
<evidence type="ECO:0000256" key="3">
    <source>
        <dbReference type="ARBA" id="ARBA00022723"/>
    </source>
</evidence>
<dbReference type="GO" id="GO:0051539">
    <property type="term" value="F:4 iron, 4 sulfur cluster binding"/>
    <property type="evidence" value="ECO:0007669"/>
    <property type="project" value="UniProtKB-KW"/>
</dbReference>
<keyword evidence="4 6" id="KW-0408">Iron</keyword>
<dbReference type="InterPro" id="IPR034457">
    <property type="entry name" value="Organic_radical-activating"/>
</dbReference>
<keyword evidence="1" id="KW-0004">4Fe-4S</keyword>
<dbReference type="PROSITE" id="PS51918">
    <property type="entry name" value="RADICAL_SAM"/>
    <property type="match status" value="1"/>
</dbReference>
<feature type="domain" description="Radical SAM core" evidence="7">
    <location>
        <begin position="67"/>
        <end position="281"/>
    </location>
</feature>
<comment type="caution">
    <text evidence="8">The sequence shown here is derived from an EMBL/GenBank/DDBJ whole genome shotgun (WGS) entry which is preliminary data.</text>
</comment>
<dbReference type="Pfam" id="PF04055">
    <property type="entry name" value="Radical_SAM"/>
    <property type="match status" value="1"/>
</dbReference>
<dbReference type="EMBL" id="QNBC01000013">
    <property type="protein sequence ID" value="RKX67691.1"/>
    <property type="molecule type" value="Genomic_DNA"/>
</dbReference>
<name>A0A660SCJ0_UNCT6</name>
<dbReference type="InterPro" id="IPR006638">
    <property type="entry name" value="Elp3/MiaA/NifB-like_rSAM"/>
</dbReference>
<dbReference type="GO" id="GO:0046872">
    <property type="term" value="F:metal ion binding"/>
    <property type="evidence" value="ECO:0007669"/>
    <property type="project" value="UniProtKB-KW"/>
</dbReference>
<dbReference type="InterPro" id="IPR027596">
    <property type="entry name" value="AmmeMemoSam_rS"/>
</dbReference>
<organism evidence="8 9">
    <name type="scientific">candidate division TA06 bacterium</name>
    <dbReference type="NCBI Taxonomy" id="2250710"/>
    <lineage>
        <taxon>Bacteria</taxon>
        <taxon>Bacteria division TA06</taxon>
    </lineage>
</organism>
<reference evidence="8 9" key="1">
    <citation type="submission" date="2018-06" db="EMBL/GenBank/DDBJ databases">
        <title>Extensive metabolic versatility and redundancy in microbially diverse, dynamic hydrothermal sediments.</title>
        <authorList>
            <person name="Dombrowski N."/>
            <person name="Teske A."/>
            <person name="Baker B.J."/>
        </authorList>
    </citation>
    <scope>NUCLEOTIDE SEQUENCE [LARGE SCALE GENOMIC DNA]</scope>
    <source>
        <strain evidence="8">B35_G9</strain>
    </source>
</reference>
<accession>A0A660SCJ0</accession>
<gene>
    <name evidence="8" type="primary">amrS</name>
    <name evidence="8" type="ORF">DRP44_01810</name>
</gene>
<keyword evidence="5 6" id="KW-0411">Iron-sulfur</keyword>
<evidence type="ECO:0000256" key="6">
    <source>
        <dbReference type="PIRSR" id="PIRSR004869-50"/>
    </source>
</evidence>
<keyword evidence="3 6" id="KW-0479">Metal-binding</keyword>
<keyword evidence="2 6" id="KW-0949">S-adenosyl-L-methionine</keyword>
<dbReference type="InterPro" id="IPR013785">
    <property type="entry name" value="Aldolase_TIM"/>
</dbReference>
<evidence type="ECO:0000313" key="9">
    <source>
        <dbReference type="Proteomes" id="UP000282321"/>
    </source>
</evidence>
<dbReference type="PANTHER" id="PTHR30352">
    <property type="entry name" value="PYRUVATE FORMATE-LYASE-ACTIVATING ENZYME"/>
    <property type="match status" value="1"/>
</dbReference>
<dbReference type="SFLD" id="SFLDS00029">
    <property type="entry name" value="Radical_SAM"/>
    <property type="match status" value="1"/>
</dbReference>
<proteinExistence type="predicted"/>
<dbReference type="Gene3D" id="3.20.20.70">
    <property type="entry name" value="Aldolase class I"/>
    <property type="match status" value="1"/>
</dbReference>
<dbReference type="SFLD" id="SFLDG01101">
    <property type="entry name" value="Uncharacterised_Radical_SAM_Su"/>
    <property type="match status" value="1"/>
</dbReference>
<dbReference type="InterPro" id="IPR058240">
    <property type="entry name" value="rSAM_sf"/>
</dbReference>
<dbReference type="CDD" id="cd01335">
    <property type="entry name" value="Radical_SAM"/>
    <property type="match status" value="1"/>
</dbReference>
<evidence type="ECO:0000259" key="7">
    <source>
        <dbReference type="PROSITE" id="PS51918"/>
    </source>
</evidence>
<dbReference type="SFLD" id="SFLDG01067">
    <property type="entry name" value="SPASM/twitch_domain_containing"/>
    <property type="match status" value="1"/>
</dbReference>
<dbReference type="SMART" id="SM00729">
    <property type="entry name" value="Elp3"/>
    <property type="match status" value="1"/>
</dbReference>